<evidence type="ECO:0000313" key="2">
    <source>
        <dbReference type="EMBL" id="MPL88938.1"/>
    </source>
</evidence>
<name>A0A644VC74_9ZZZZ</name>
<dbReference type="AlphaFoldDB" id="A0A644VC74"/>
<protein>
    <recommendedName>
        <fullName evidence="1">DZANK-type domain-containing protein</fullName>
    </recommendedName>
</protein>
<evidence type="ECO:0000259" key="1">
    <source>
        <dbReference type="Pfam" id="PF12773"/>
    </source>
</evidence>
<accession>A0A644VC74</accession>
<proteinExistence type="predicted"/>
<gene>
    <name evidence="2" type="ORF">SDC9_34967</name>
</gene>
<sequence>MYQRIMTEEKNDEQILIRVPKSLKMQLEAAARVEAMTIQDWVRYAIMNRISLLNVCPNCDTVNSRDAKFCNQCGASLKDSKRSMYFAWMKDVLKEELEEGGDLDAVFAYLDDPAGEQAKIEKRGKWVVKTVVKKR</sequence>
<dbReference type="EMBL" id="VSSQ01000269">
    <property type="protein sequence ID" value="MPL88938.1"/>
    <property type="molecule type" value="Genomic_DNA"/>
</dbReference>
<dbReference type="SUPFAM" id="SSF47598">
    <property type="entry name" value="Ribbon-helix-helix"/>
    <property type="match status" value="1"/>
</dbReference>
<feature type="domain" description="DZANK-type" evidence="1">
    <location>
        <begin position="56"/>
        <end position="78"/>
    </location>
</feature>
<reference evidence="2" key="1">
    <citation type="submission" date="2019-08" db="EMBL/GenBank/DDBJ databases">
        <authorList>
            <person name="Kucharzyk K."/>
            <person name="Murdoch R.W."/>
            <person name="Higgins S."/>
            <person name="Loffler F."/>
        </authorList>
    </citation>
    <scope>NUCLEOTIDE SEQUENCE</scope>
</reference>
<comment type="caution">
    <text evidence="2">The sequence shown here is derived from an EMBL/GenBank/DDBJ whole genome shotgun (WGS) entry which is preliminary data.</text>
</comment>
<dbReference type="Pfam" id="PF12773">
    <property type="entry name" value="DZR"/>
    <property type="match status" value="1"/>
</dbReference>
<dbReference type="InterPro" id="IPR010985">
    <property type="entry name" value="Ribbon_hlx_hlx"/>
</dbReference>
<organism evidence="2">
    <name type="scientific">bioreactor metagenome</name>
    <dbReference type="NCBI Taxonomy" id="1076179"/>
    <lineage>
        <taxon>unclassified sequences</taxon>
        <taxon>metagenomes</taxon>
        <taxon>ecological metagenomes</taxon>
    </lineage>
</organism>
<dbReference type="GO" id="GO:0006355">
    <property type="term" value="P:regulation of DNA-templated transcription"/>
    <property type="evidence" value="ECO:0007669"/>
    <property type="project" value="InterPro"/>
</dbReference>
<dbReference type="InterPro" id="IPR025874">
    <property type="entry name" value="DZR"/>
</dbReference>